<sequence>MANTTYAWGQLGDIHHEKLCYENASPTTSHAGCTVHVLVALEDPVAHSNTSAPTTMYFGAVVGS</sequence>
<dbReference type="HOGENOM" id="CLU_2872513_0_0_1"/>
<dbReference type="EMBL" id="ANIZ01002227">
    <property type="protein sequence ID" value="ETI41725.1"/>
    <property type="molecule type" value="Genomic_DNA"/>
</dbReference>
<dbReference type="AlphaFoldDB" id="V9ER29"/>
<organism evidence="1 2">
    <name type="scientific">Phytophthora nicotianae P1569</name>
    <dbReference type="NCBI Taxonomy" id="1317065"/>
    <lineage>
        <taxon>Eukaryota</taxon>
        <taxon>Sar</taxon>
        <taxon>Stramenopiles</taxon>
        <taxon>Oomycota</taxon>
        <taxon>Peronosporomycetes</taxon>
        <taxon>Peronosporales</taxon>
        <taxon>Peronosporaceae</taxon>
        <taxon>Phytophthora</taxon>
    </lineage>
</organism>
<evidence type="ECO:0000313" key="2">
    <source>
        <dbReference type="Proteomes" id="UP000018721"/>
    </source>
</evidence>
<keyword evidence="2" id="KW-1185">Reference proteome</keyword>
<gene>
    <name evidence="1" type="ORF">F443_13063</name>
</gene>
<dbReference type="Proteomes" id="UP000018721">
    <property type="component" value="Unassembled WGS sequence"/>
</dbReference>
<proteinExistence type="predicted"/>
<name>V9ER29_PHYNI</name>
<accession>V9ER29</accession>
<protein>
    <submittedName>
        <fullName evidence="1">Uncharacterized protein</fullName>
    </submittedName>
</protein>
<evidence type="ECO:0000313" key="1">
    <source>
        <dbReference type="EMBL" id="ETI41725.1"/>
    </source>
</evidence>
<comment type="caution">
    <text evidence="1">The sequence shown here is derived from an EMBL/GenBank/DDBJ whole genome shotgun (WGS) entry which is preliminary data.</text>
</comment>
<reference evidence="1 2" key="1">
    <citation type="submission" date="2013-11" db="EMBL/GenBank/DDBJ databases">
        <title>The Genome Sequence of Phytophthora parasitica P1569.</title>
        <authorList>
            <consortium name="The Broad Institute Genomics Platform"/>
            <person name="Russ C."/>
            <person name="Tyler B."/>
            <person name="Panabieres F."/>
            <person name="Shan W."/>
            <person name="Tripathy S."/>
            <person name="Grunwald N."/>
            <person name="Machado M."/>
            <person name="Johnson C.S."/>
            <person name="Arredondo F."/>
            <person name="Hong C."/>
            <person name="Coffey M."/>
            <person name="Young S.K."/>
            <person name="Zeng Q."/>
            <person name="Gargeya S."/>
            <person name="Fitzgerald M."/>
            <person name="Abouelleil A."/>
            <person name="Alvarado L."/>
            <person name="Chapman S.B."/>
            <person name="Gainer-Dewar J."/>
            <person name="Goldberg J."/>
            <person name="Griggs A."/>
            <person name="Gujja S."/>
            <person name="Hansen M."/>
            <person name="Howarth C."/>
            <person name="Imamovic A."/>
            <person name="Ireland A."/>
            <person name="Larimer J."/>
            <person name="McCowan C."/>
            <person name="Murphy C."/>
            <person name="Pearson M."/>
            <person name="Poon T.W."/>
            <person name="Priest M."/>
            <person name="Roberts A."/>
            <person name="Saif S."/>
            <person name="Shea T."/>
            <person name="Sykes S."/>
            <person name="Wortman J."/>
            <person name="Nusbaum C."/>
            <person name="Birren B."/>
        </authorList>
    </citation>
    <scope>NUCLEOTIDE SEQUENCE [LARGE SCALE GENOMIC DNA]</scope>
    <source>
        <strain evidence="1 2">P1569</strain>
    </source>
</reference>